<feature type="region of interest" description="Disordered" evidence="7">
    <location>
        <begin position="32"/>
        <end position="60"/>
    </location>
</feature>
<feature type="region of interest" description="Disordered" evidence="7">
    <location>
        <begin position="93"/>
        <end position="136"/>
    </location>
</feature>
<protein>
    <recommendedName>
        <fullName evidence="6">Choline transporter-like protein</fullName>
    </recommendedName>
</protein>
<gene>
    <name evidence="8" type="ORF">IV203_016075</name>
</gene>
<evidence type="ECO:0000313" key="8">
    <source>
        <dbReference type="EMBL" id="KAG7347370.1"/>
    </source>
</evidence>
<feature type="transmembrane region" description="Helical" evidence="6">
    <location>
        <begin position="646"/>
        <end position="666"/>
    </location>
</feature>
<feature type="transmembrane region" description="Helical" evidence="6">
    <location>
        <begin position="210"/>
        <end position="229"/>
    </location>
</feature>
<dbReference type="Proteomes" id="UP000693970">
    <property type="component" value="Unassembled WGS sequence"/>
</dbReference>
<evidence type="ECO:0000256" key="2">
    <source>
        <dbReference type="ARBA" id="ARBA00007168"/>
    </source>
</evidence>
<proteinExistence type="inferred from homology"/>
<feature type="compositionally biased region" description="Polar residues" evidence="7">
    <location>
        <begin position="93"/>
        <end position="113"/>
    </location>
</feature>
<evidence type="ECO:0000256" key="1">
    <source>
        <dbReference type="ARBA" id="ARBA00004141"/>
    </source>
</evidence>
<evidence type="ECO:0000256" key="5">
    <source>
        <dbReference type="ARBA" id="ARBA00023136"/>
    </source>
</evidence>
<dbReference type="GO" id="GO:0005886">
    <property type="term" value="C:plasma membrane"/>
    <property type="evidence" value="ECO:0007669"/>
    <property type="project" value="UniProtKB-SubCell"/>
</dbReference>
<keyword evidence="9" id="KW-1185">Reference proteome</keyword>
<feature type="transmembrane region" description="Helical" evidence="6">
    <location>
        <begin position="276"/>
        <end position="294"/>
    </location>
</feature>
<feature type="transmembrane region" description="Helical" evidence="6">
    <location>
        <begin position="170"/>
        <end position="190"/>
    </location>
</feature>
<dbReference type="InterPro" id="IPR007603">
    <property type="entry name" value="Choline_transptr-like"/>
</dbReference>
<evidence type="ECO:0000256" key="4">
    <source>
        <dbReference type="ARBA" id="ARBA00022989"/>
    </source>
</evidence>
<dbReference type="Pfam" id="PF04515">
    <property type="entry name" value="Choline_transpo"/>
    <property type="match status" value="1"/>
</dbReference>
<feature type="transmembrane region" description="Helical" evidence="6">
    <location>
        <begin position="331"/>
        <end position="351"/>
    </location>
</feature>
<dbReference type="PANTHER" id="PTHR12385:SF4">
    <property type="entry name" value="PROTEIN PNS1"/>
    <property type="match status" value="1"/>
</dbReference>
<name>A0A9K3KQL0_9STRA</name>
<dbReference type="AlphaFoldDB" id="A0A9K3KQL0"/>
<organism evidence="8 9">
    <name type="scientific">Nitzschia inconspicua</name>
    <dbReference type="NCBI Taxonomy" id="303405"/>
    <lineage>
        <taxon>Eukaryota</taxon>
        <taxon>Sar</taxon>
        <taxon>Stramenopiles</taxon>
        <taxon>Ochrophyta</taxon>
        <taxon>Bacillariophyta</taxon>
        <taxon>Bacillariophyceae</taxon>
        <taxon>Bacillariophycidae</taxon>
        <taxon>Bacillariales</taxon>
        <taxon>Bacillariaceae</taxon>
        <taxon>Nitzschia</taxon>
    </lineage>
</organism>
<evidence type="ECO:0000256" key="7">
    <source>
        <dbReference type="SAM" id="MobiDB-lite"/>
    </source>
</evidence>
<keyword evidence="3 6" id="KW-0812">Transmembrane</keyword>
<feature type="transmembrane region" description="Helical" evidence="6">
    <location>
        <begin position="678"/>
        <end position="698"/>
    </location>
</feature>
<keyword evidence="4 6" id="KW-1133">Transmembrane helix</keyword>
<dbReference type="GO" id="GO:0022857">
    <property type="term" value="F:transmembrane transporter activity"/>
    <property type="evidence" value="ECO:0007669"/>
    <property type="project" value="UniProtKB-UniRule"/>
</dbReference>
<comment type="caution">
    <text evidence="8">The sequence shown here is derived from an EMBL/GenBank/DDBJ whole genome shotgun (WGS) entry which is preliminary data.</text>
</comment>
<evidence type="ECO:0000256" key="3">
    <source>
        <dbReference type="ARBA" id="ARBA00022692"/>
    </source>
</evidence>
<dbReference type="OrthoDB" id="199120at2759"/>
<feature type="transmembrane region" description="Helical" evidence="6">
    <location>
        <begin position="249"/>
        <end position="270"/>
    </location>
</feature>
<comment type="subcellular location">
    <subcellularLocation>
        <location evidence="6">Cell membrane</location>
        <topology evidence="6">Multi-pass membrane protein</topology>
    </subcellularLocation>
    <subcellularLocation>
        <location evidence="1">Membrane</location>
        <topology evidence="1">Multi-pass membrane protein</topology>
    </subcellularLocation>
</comment>
<dbReference type="PANTHER" id="PTHR12385">
    <property type="entry name" value="CHOLINE TRANSPORTER-LIKE (SLC FAMILY 44)"/>
    <property type="match status" value="1"/>
</dbReference>
<reference evidence="8" key="1">
    <citation type="journal article" date="2021" name="Sci. Rep.">
        <title>Diploid genomic architecture of Nitzschia inconspicua, an elite biomass production diatom.</title>
        <authorList>
            <person name="Oliver A."/>
            <person name="Podell S."/>
            <person name="Pinowska A."/>
            <person name="Traller J.C."/>
            <person name="Smith S.R."/>
            <person name="McClure R."/>
            <person name="Beliaev A."/>
            <person name="Bohutskyi P."/>
            <person name="Hill E.A."/>
            <person name="Rabines A."/>
            <person name="Zheng H."/>
            <person name="Allen L.Z."/>
            <person name="Kuo A."/>
            <person name="Grigoriev I.V."/>
            <person name="Allen A.E."/>
            <person name="Hazlebeck D."/>
            <person name="Allen E.E."/>
        </authorList>
    </citation>
    <scope>NUCLEOTIDE SEQUENCE</scope>
    <source>
        <strain evidence="8">Hildebrandi</strain>
    </source>
</reference>
<feature type="transmembrane region" description="Helical" evidence="6">
    <location>
        <begin position="363"/>
        <end position="383"/>
    </location>
</feature>
<dbReference type="EMBL" id="JAGRRH010000020">
    <property type="protein sequence ID" value="KAG7347370.1"/>
    <property type="molecule type" value="Genomic_DNA"/>
</dbReference>
<sequence>MMDQDQSQSSQSYDAENSVPFFADMTLDLAEAHDIAETPEPMQRTILQTPQQTHSKDFPNLPSLDEYNTIVSNPTDASADSIAATPQRIFIQPSSSLTSKPSPMQLDTQEVRATTSSPSFPPPTQYHNPQDDNIESSFVDRDMGRLSANPRVVRGPRSTQRRRRQWPKDVSWAMSFVIVVPITLLFPIWFAAKNTDADAVWIATATSPRLATLHTIFWGLGVAILLSRLLYRTAGGGDGDDARHFASQLLLASAPISVSVFIMLIVAIKVLTPHAFWPYAIIPAWYLARDLYLFRRWKMTATTPGGRQAFFQALTCMTLDILSRSLRRNPLWRMIVGVVLVQFLVILLWRMSLLSAIQSQSPIWILMALMGGKWATGTVARFLSLIACGGISNWFAEQSSLVEEMNQMQQKKGASNRGLRDEDEEMIEFTGITSTNTDASNDNSVDMPEAYRTVDASAYKSVLQNEGMEDDDFEDEILEDEEDGRFGVRPTVDFPTMSARQQRRTRHSRTTVKQFMMAGLSVNFGSIAKCGLLGGLAQLVWSQIRKIDHARAAFRRGSMQGMDIGGGPDDRFSRPASSVPGVFNKIMLQINFLAREFVRNHSDMAMSYVADYQLSYTRAAQDVALLLDEAGVEPIIHDDISTHMSACVGGSVSGLIVLFTGAVLTHQRNRNASHAPDSAIVLDMLMAFYFCYTLIFTVMEPLRASIKAVYVCFAQHPDSLSQAFPLIFHRLTRMSQSNLS</sequence>
<comment type="function">
    <text evidence="6">Choline transporter.</text>
</comment>
<keyword evidence="5 6" id="KW-0472">Membrane</keyword>
<reference evidence="8" key="2">
    <citation type="submission" date="2021-04" db="EMBL/GenBank/DDBJ databases">
        <authorList>
            <person name="Podell S."/>
        </authorList>
    </citation>
    <scope>NUCLEOTIDE SEQUENCE</scope>
    <source>
        <strain evidence="8">Hildebrandi</strain>
    </source>
</reference>
<evidence type="ECO:0000256" key="6">
    <source>
        <dbReference type="RuleBase" id="RU368066"/>
    </source>
</evidence>
<evidence type="ECO:0000313" key="9">
    <source>
        <dbReference type="Proteomes" id="UP000693970"/>
    </source>
</evidence>
<comment type="similarity">
    <text evidence="2 6">Belongs to the CTL (choline transporter-like) family.</text>
</comment>
<accession>A0A9K3KQL0</accession>